<feature type="binding site" evidence="10">
    <location>
        <position position="177"/>
    </location>
    <ligand>
        <name>Mg(2+)</name>
        <dbReference type="ChEBI" id="CHEBI:18420"/>
    </ligand>
</feature>
<dbReference type="InterPro" id="IPR029061">
    <property type="entry name" value="THDP-binding"/>
</dbReference>
<comment type="caution">
    <text evidence="12">The sequence shown here is derived from an EMBL/GenBank/DDBJ whole genome shotgun (WGS) entry which is preliminary data.</text>
</comment>
<evidence type="ECO:0000256" key="8">
    <source>
        <dbReference type="ARBA" id="ARBA00023052"/>
    </source>
</evidence>
<dbReference type="InterPro" id="IPR005477">
    <property type="entry name" value="Dxylulose-5-P_synthase"/>
</dbReference>
<evidence type="ECO:0000256" key="2">
    <source>
        <dbReference type="ARBA" id="ARBA00011081"/>
    </source>
</evidence>
<dbReference type="InterPro" id="IPR033248">
    <property type="entry name" value="Transketolase_C"/>
</dbReference>
<dbReference type="GO" id="GO:0016114">
    <property type="term" value="P:terpenoid biosynthetic process"/>
    <property type="evidence" value="ECO:0007669"/>
    <property type="project" value="UniProtKB-UniRule"/>
</dbReference>
<dbReference type="EMBL" id="BFBB01000007">
    <property type="protein sequence ID" value="GBF50716.1"/>
    <property type="molecule type" value="Genomic_DNA"/>
</dbReference>
<dbReference type="GO" id="GO:0009228">
    <property type="term" value="P:thiamine biosynthetic process"/>
    <property type="evidence" value="ECO:0007669"/>
    <property type="project" value="UniProtKB-UniRule"/>
</dbReference>
<evidence type="ECO:0000313" key="12">
    <source>
        <dbReference type="EMBL" id="GBF50716.1"/>
    </source>
</evidence>
<feature type="binding site" evidence="10">
    <location>
        <position position="177"/>
    </location>
    <ligand>
        <name>thiamine diphosphate</name>
        <dbReference type="ChEBI" id="CHEBI:58937"/>
    </ligand>
</feature>
<dbReference type="UniPathway" id="UPA00064">
    <property type="reaction ID" value="UER00091"/>
</dbReference>
<dbReference type="PANTHER" id="PTHR43322">
    <property type="entry name" value="1-D-DEOXYXYLULOSE 5-PHOSPHATE SYNTHASE-RELATED"/>
    <property type="match status" value="1"/>
</dbReference>
<dbReference type="RefSeq" id="WP_108976690.1">
    <property type="nucleotide sequence ID" value="NZ_BFBB01000007.1"/>
</dbReference>
<keyword evidence="13" id="KW-1185">Reference proteome</keyword>
<feature type="domain" description="Transketolase-like pyrimidine-binding" evidence="11">
    <location>
        <begin position="320"/>
        <end position="485"/>
    </location>
</feature>
<dbReference type="GO" id="GO:0030976">
    <property type="term" value="F:thiamine pyrophosphate binding"/>
    <property type="evidence" value="ECO:0007669"/>
    <property type="project" value="UniProtKB-UniRule"/>
</dbReference>
<dbReference type="Pfam" id="PF02779">
    <property type="entry name" value="Transket_pyr"/>
    <property type="match status" value="1"/>
</dbReference>
<feature type="binding site" evidence="10">
    <location>
        <position position="76"/>
    </location>
    <ligand>
        <name>thiamine diphosphate</name>
        <dbReference type="ChEBI" id="CHEBI:58937"/>
    </ligand>
</feature>
<accession>A0A2P2E1P1</accession>
<evidence type="ECO:0000256" key="3">
    <source>
        <dbReference type="ARBA" id="ARBA00011738"/>
    </source>
</evidence>
<keyword evidence="8 10" id="KW-0786">Thiamine pyrophosphate</keyword>
<proteinExistence type="inferred from homology"/>
<dbReference type="SUPFAM" id="SSF52518">
    <property type="entry name" value="Thiamin diphosphate-binding fold (THDP-binding)"/>
    <property type="match status" value="2"/>
</dbReference>
<dbReference type="CDD" id="cd02007">
    <property type="entry name" value="TPP_DXS"/>
    <property type="match status" value="1"/>
</dbReference>
<evidence type="ECO:0000256" key="4">
    <source>
        <dbReference type="ARBA" id="ARBA00022679"/>
    </source>
</evidence>
<feature type="binding site" evidence="10">
    <location>
        <position position="371"/>
    </location>
    <ligand>
        <name>thiamine diphosphate</name>
        <dbReference type="ChEBI" id="CHEBI:58937"/>
    </ligand>
</feature>
<dbReference type="Gene3D" id="3.40.50.970">
    <property type="match status" value="2"/>
</dbReference>
<dbReference type="EC" id="2.2.1.7" evidence="10"/>
<name>A0A2P2E1P1_9LEPT</name>
<keyword evidence="5 10" id="KW-0479">Metal-binding</keyword>
<feature type="binding site" evidence="10">
    <location>
        <position position="148"/>
    </location>
    <ligand>
        <name>Mg(2+)</name>
        <dbReference type="ChEBI" id="CHEBI:18420"/>
    </ligand>
</feature>
<dbReference type="Proteomes" id="UP000245133">
    <property type="component" value="Unassembled WGS sequence"/>
</dbReference>
<evidence type="ECO:0000259" key="11">
    <source>
        <dbReference type="SMART" id="SM00861"/>
    </source>
</evidence>
<evidence type="ECO:0000256" key="5">
    <source>
        <dbReference type="ARBA" id="ARBA00022723"/>
    </source>
</evidence>
<dbReference type="GO" id="GO:0000287">
    <property type="term" value="F:magnesium ion binding"/>
    <property type="evidence" value="ECO:0007669"/>
    <property type="project" value="UniProtKB-UniRule"/>
</dbReference>
<keyword evidence="9 10" id="KW-0414">Isoprene biosynthesis</keyword>
<gene>
    <name evidence="10 12" type="primary">dxs</name>
    <name evidence="12" type="ORF">LPTSP4_22430</name>
</gene>
<dbReference type="GO" id="GO:0019288">
    <property type="term" value="P:isopentenyl diphosphate biosynthetic process, methylerythritol 4-phosphate pathway"/>
    <property type="evidence" value="ECO:0007669"/>
    <property type="project" value="TreeGrafter"/>
</dbReference>
<organism evidence="12 13">
    <name type="scientific">Leptospira ryugenii</name>
    <dbReference type="NCBI Taxonomy" id="1917863"/>
    <lineage>
        <taxon>Bacteria</taxon>
        <taxon>Pseudomonadati</taxon>
        <taxon>Spirochaetota</taxon>
        <taxon>Spirochaetia</taxon>
        <taxon>Leptospirales</taxon>
        <taxon>Leptospiraceae</taxon>
        <taxon>Leptospira</taxon>
    </lineage>
</organism>
<dbReference type="HAMAP" id="MF_00315">
    <property type="entry name" value="DXP_synth"/>
    <property type="match status" value="1"/>
</dbReference>
<evidence type="ECO:0000313" key="13">
    <source>
        <dbReference type="Proteomes" id="UP000245133"/>
    </source>
</evidence>
<comment type="pathway">
    <text evidence="1 10">Metabolic intermediate biosynthesis; 1-deoxy-D-xylulose 5-phosphate biosynthesis; 1-deoxy-D-xylulose 5-phosphate from D-glyceraldehyde 3-phosphate and pyruvate: step 1/1.</text>
</comment>
<comment type="catalytic activity">
    <reaction evidence="10">
        <text>D-glyceraldehyde 3-phosphate + pyruvate + H(+) = 1-deoxy-D-xylulose 5-phosphate + CO2</text>
        <dbReference type="Rhea" id="RHEA:12605"/>
        <dbReference type="ChEBI" id="CHEBI:15361"/>
        <dbReference type="ChEBI" id="CHEBI:15378"/>
        <dbReference type="ChEBI" id="CHEBI:16526"/>
        <dbReference type="ChEBI" id="CHEBI:57792"/>
        <dbReference type="ChEBI" id="CHEBI:59776"/>
        <dbReference type="EC" id="2.2.1.7"/>
    </reaction>
</comment>
<feature type="binding site" evidence="10">
    <location>
        <begin position="117"/>
        <end position="119"/>
    </location>
    <ligand>
        <name>thiamine diphosphate</name>
        <dbReference type="ChEBI" id="CHEBI:58937"/>
    </ligand>
</feature>
<keyword evidence="6 10" id="KW-0460">Magnesium</keyword>
<evidence type="ECO:0000256" key="1">
    <source>
        <dbReference type="ARBA" id="ARBA00004980"/>
    </source>
</evidence>
<comment type="function">
    <text evidence="10">Catalyzes the acyloin condensation reaction between C atoms 2 and 3 of pyruvate and glyceraldehyde 3-phosphate to yield 1-deoxy-D-xylulose-5-phosphate (DXP).</text>
</comment>
<dbReference type="OrthoDB" id="9803371at2"/>
<dbReference type="NCBIfam" id="NF003933">
    <property type="entry name" value="PRK05444.2-2"/>
    <property type="match status" value="1"/>
</dbReference>
<dbReference type="CDD" id="cd07033">
    <property type="entry name" value="TPP_PYR_DXS_TK_like"/>
    <property type="match status" value="1"/>
</dbReference>
<dbReference type="NCBIfam" id="TIGR00204">
    <property type="entry name" value="dxs"/>
    <property type="match status" value="1"/>
</dbReference>
<dbReference type="GO" id="GO:0005829">
    <property type="term" value="C:cytosol"/>
    <property type="evidence" value="ECO:0007669"/>
    <property type="project" value="TreeGrafter"/>
</dbReference>
<reference evidence="12 13" key="1">
    <citation type="submission" date="2018-02" db="EMBL/GenBank/DDBJ databases">
        <title>Novel Leptospira species isolated from soil and water in Japan.</title>
        <authorList>
            <person name="Nakao R."/>
            <person name="Masuzawa T."/>
        </authorList>
    </citation>
    <scope>NUCLEOTIDE SEQUENCE [LARGE SCALE GENOMIC DNA]</scope>
    <source>
        <strain evidence="12 13">YH101</strain>
    </source>
</reference>
<dbReference type="InterPro" id="IPR009014">
    <property type="entry name" value="Transketo_C/PFOR_II"/>
</dbReference>
<evidence type="ECO:0000256" key="7">
    <source>
        <dbReference type="ARBA" id="ARBA00022977"/>
    </source>
</evidence>
<keyword evidence="4 10" id="KW-0808">Transferase</keyword>
<keyword evidence="7 10" id="KW-0784">Thiamine biosynthesis</keyword>
<evidence type="ECO:0000256" key="6">
    <source>
        <dbReference type="ARBA" id="ARBA00022842"/>
    </source>
</evidence>
<dbReference type="SUPFAM" id="SSF52922">
    <property type="entry name" value="TK C-terminal domain-like"/>
    <property type="match status" value="1"/>
</dbReference>
<feature type="binding site" evidence="10">
    <location>
        <position position="289"/>
    </location>
    <ligand>
        <name>thiamine diphosphate</name>
        <dbReference type="ChEBI" id="CHEBI:58937"/>
    </ligand>
</feature>
<evidence type="ECO:0000256" key="9">
    <source>
        <dbReference type="ARBA" id="ARBA00023229"/>
    </source>
</evidence>
<dbReference type="Pfam" id="PF13292">
    <property type="entry name" value="DXP_synthase_N"/>
    <property type="match status" value="1"/>
</dbReference>
<dbReference type="PROSITE" id="PS00801">
    <property type="entry name" value="TRANSKETOLASE_1"/>
    <property type="match status" value="1"/>
</dbReference>
<protein>
    <recommendedName>
        <fullName evidence="10">1-deoxy-D-xylulose-5-phosphate synthase</fullName>
        <ecNumber evidence="10">2.2.1.7</ecNumber>
    </recommendedName>
    <alternativeName>
        <fullName evidence="10">1-deoxyxylulose-5-phosphate synthase</fullName>
        <shortName evidence="10">DXP synthase</shortName>
        <shortName evidence="10">DXPS</shortName>
    </alternativeName>
</protein>
<comment type="cofactor">
    <cofactor evidence="10">
        <name>Mg(2+)</name>
        <dbReference type="ChEBI" id="CHEBI:18420"/>
    </cofactor>
    <text evidence="10">Binds 1 Mg(2+) ion per subunit.</text>
</comment>
<dbReference type="InterPro" id="IPR049557">
    <property type="entry name" value="Transketolase_CS"/>
</dbReference>
<comment type="cofactor">
    <cofactor evidence="10">
        <name>thiamine diphosphate</name>
        <dbReference type="ChEBI" id="CHEBI:58937"/>
    </cofactor>
    <text evidence="10">Binds 1 thiamine pyrophosphate per subunit.</text>
</comment>
<dbReference type="SMART" id="SM00861">
    <property type="entry name" value="Transket_pyr"/>
    <property type="match status" value="1"/>
</dbReference>
<comment type="similarity">
    <text evidence="2 10">Belongs to the transketolase family. DXPS subfamily.</text>
</comment>
<dbReference type="GO" id="GO:0008661">
    <property type="term" value="F:1-deoxy-D-xylulose-5-phosphate synthase activity"/>
    <property type="evidence" value="ECO:0007669"/>
    <property type="project" value="UniProtKB-UniRule"/>
</dbReference>
<sequence>MSLYPFLDRIQFPEDLRKYNETELPAVCKDLREFIIDTLSDVGGHFASNLGVVELTVALHYVFNTPVDRLIWDVGHQTYPHKILTGRKDQLTSVRKWQGLSGFPKREESVYDLYNTGHAGTSISQALGEACARDLMGKNHKVIAVIGDASIATGMALEAMNHGGHIKPDMLVILNDNYMSISKNVGSISNYLNNIISSQIYNRWKAVFYNFLKWLPLIGPALESVAHKMESSFKHFMLRPGGLFEDLGFTYFGPIDGHDVRRVVQMLQNVKKIKGPVLLHVLTQKGKGYKPAEADPIKYHGVTPFNKSDGKMASADASKIGLSKIVGKTLSILAETHKNIAVITPAMIEGSGLREFQEKFPQNTFDAGIAEQHSVAFAGAMTDVGVTPFMCIYSTFLTRAMDQLVEDVSLMNLPVRFVIDRAGIVGPDGETHQGLSDLGYLAGLPNMDIIVPSSAQDIIDSLYFMNGYKDAPIAIRFPKENGDLNTLQFTNPSPIQKASTRVLSKGKDLLVLSVGFMLNLAKTSCEILKEKGIEVTLVDLFWLRPFDKSTIEALLDEVNHFVILDESYIHAGASGFLLNEISPKYLKKYLKTYALPPEPIHHGERSQILAHYKLDAKSIAEDIHLHLENSFQGDKSSVRK</sequence>
<dbReference type="PANTHER" id="PTHR43322:SF5">
    <property type="entry name" value="1-DEOXY-D-XYLULOSE-5-PHOSPHATE SYNTHASE, CHLOROPLASTIC"/>
    <property type="match status" value="1"/>
</dbReference>
<dbReference type="Pfam" id="PF02780">
    <property type="entry name" value="Transketolase_C"/>
    <property type="match status" value="1"/>
</dbReference>
<dbReference type="InterPro" id="IPR005475">
    <property type="entry name" value="Transketolase-like_Pyr-bd"/>
</dbReference>
<evidence type="ECO:0000256" key="10">
    <source>
        <dbReference type="HAMAP-Rule" id="MF_00315"/>
    </source>
</evidence>
<dbReference type="Gene3D" id="3.40.50.920">
    <property type="match status" value="1"/>
</dbReference>
<feature type="binding site" evidence="10">
    <location>
        <begin position="149"/>
        <end position="150"/>
    </location>
    <ligand>
        <name>thiamine diphosphate</name>
        <dbReference type="ChEBI" id="CHEBI:58937"/>
    </ligand>
</feature>
<dbReference type="AlphaFoldDB" id="A0A2P2E1P1"/>
<comment type="subunit">
    <text evidence="3 10">Homodimer.</text>
</comment>